<dbReference type="AlphaFoldDB" id="A0A4R4DYC7"/>
<evidence type="ECO:0000256" key="3">
    <source>
        <dbReference type="ARBA" id="ARBA00022605"/>
    </source>
</evidence>
<evidence type="ECO:0000313" key="10">
    <source>
        <dbReference type="EMBL" id="TCZ68276.1"/>
    </source>
</evidence>
<dbReference type="GO" id="GO:0004425">
    <property type="term" value="F:indole-3-glycerol-phosphate synthase activity"/>
    <property type="evidence" value="ECO:0007669"/>
    <property type="project" value="UniProtKB-UniRule"/>
</dbReference>
<dbReference type="EMBL" id="SKFH01000029">
    <property type="protein sequence ID" value="TCZ68276.1"/>
    <property type="molecule type" value="Genomic_DNA"/>
</dbReference>
<evidence type="ECO:0000256" key="7">
    <source>
        <dbReference type="ARBA" id="ARBA00023239"/>
    </source>
</evidence>
<gene>
    <name evidence="8 10" type="primary">trpC</name>
    <name evidence="10" type="ORF">E0486_14480</name>
</gene>
<name>A0A4R4DYC7_9BACT</name>
<comment type="similarity">
    <text evidence="8">Belongs to the TrpC family.</text>
</comment>
<keyword evidence="3 8" id="KW-0028">Amino-acid biosynthesis</keyword>
<evidence type="ECO:0000256" key="8">
    <source>
        <dbReference type="HAMAP-Rule" id="MF_00134"/>
    </source>
</evidence>
<evidence type="ECO:0000259" key="9">
    <source>
        <dbReference type="Pfam" id="PF00218"/>
    </source>
</evidence>
<dbReference type="GO" id="GO:0000162">
    <property type="term" value="P:L-tryptophan biosynthetic process"/>
    <property type="evidence" value="ECO:0007669"/>
    <property type="project" value="UniProtKB-UniRule"/>
</dbReference>
<dbReference type="Proteomes" id="UP000295164">
    <property type="component" value="Unassembled WGS sequence"/>
</dbReference>
<keyword evidence="4 8" id="KW-0210">Decarboxylase</keyword>
<dbReference type="InterPro" id="IPR013798">
    <property type="entry name" value="Indole-3-glycerol_P_synth_dom"/>
</dbReference>
<reference evidence="10 11" key="1">
    <citation type="submission" date="2019-03" db="EMBL/GenBank/DDBJ databases">
        <authorList>
            <person name="Kim M.K.M."/>
        </authorList>
    </citation>
    <scope>NUCLEOTIDE SEQUENCE [LARGE SCALE GENOMIC DNA]</scope>
    <source>
        <strain evidence="10 11">17J68-15</strain>
    </source>
</reference>
<evidence type="ECO:0000256" key="4">
    <source>
        <dbReference type="ARBA" id="ARBA00022793"/>
    </source>
</evidence>
<dbReference type="UniPathway" id="UPA00035">
    <property type="reaction ID" value="UER00043"/>
</dbReference>
<dbReference type="GO" id="GO:0004640">
    <property type="term" value="F:phosphoribosylanthranilate isomerase activity"/>
    <property type="evidence" value="ECO:0007669"/>
    <property type="project" value="TreeGrafter"/>
</dbReference>
<protein>
    <recommendedName>
        <fullName evidence="8">Indole-3-glycerol phosphate synthase</fullName>
        <shortName evidence="8">IGPS</shortName>
        <ecNumber evidence="8">4.1.1.48</ecNumber>
    </recommendedName>
</protein>
<comment type="pathway">
    <text evidence="2 8">Amino-acid biosynthesis; L-tryptophan biosynthesis; L-tryptophan from chorismate: step 4/5.</text>
</comment>
<dbReference type="InterPro" id="IPR013785">
    <property type="entry name" value="Aldolase_TIM"/>
</dbReference>
<dbReference type="InterPro" id="IPR001468">
    <property type="entry name" value="Indole-3-GlycerolPSynthase_CS"/>
</dbReference>
<dbReference type="HAMAP" id="MF_00134_B">
    <property type="entry name" value="IGPS_B"/>
    <property type="match status" value="1"/>
</dbReference>
<feature type="domain" description="Indole-3-glycerol phosphate synthase" evidence="9">
    <location>
        <begin position="4"/>
        <end position="250"/>
    </location>
</feature>
<dbReference type="PROSITE" id="PS00614">
    <property type="entry name" value="IGPS"/>
    <property type="match status" value="1"/>
</dbReference>
<sequence length="265" mass="29159">MSILEQIIARKRDEVAERKFTATPTELREQPLYEARRRSMAYAIELPGSTGLIAEFKRRSPSKGAFVHELATPGLVVKAYDEYGAAGISVLTDGPFFGGSLQDLADTRALVEAPLLRKDFIIDRYQLTEARAWGADVVLLIAAVLSPQQVQELAAEARELGLEVLLELHRESELGHICHDVTMVGVNNRNLADFSVDLDHSVRLAQGIPAGKIKVAESGIQTPEDVRYLRERGFEAFLIGERFMKDPDPAGAFAAFAGALKKETL</sequence>
<dbReference type="OrthoDB" id="9804217at2"/>
<dbReference type="Pfam" id="PF00218">
    <property type="entry name" value="IGPS"/>
    <property type="match status" value="1"/>
</dbReference>
<dbReference type="CDD" id="cd00331">
    <property type="entry name" value="IGPS"/>
    <property type="match status" value="1"/>
</dbReference>
<dbReference type="InterPro" id="IPR045186">
    <property type="entry name" value="Indole-3-glycerol_P_synth"/>
</dbReference>
<dbReference type="RefSeq" id="WP_131853031.1">
    <property type="nucleotide sequence ID" value="NZ_SKFH01000029.1"/>
</dbReference>
<evidence type="ECO:0000256" key="5">
    <source>
        <dbReference type="ARBA" id="ARBA00022822"/>
    </source>
</evidence>
<dbReference type="Gene3D" id="3.20.20.70">
    <property type="entry name" value="Aldolase class I"/>
    <property type="match status" value="1"/>
</dbReference>
<dbReference type="SUPFAM" id="SSF51366">
    <property type="entry name" value="Ribulose-phoshate binding barrel"/>
    <property type="match status" value="1"/>
</dbReference>
<evidence type="ECO:0000256" key="1">
    <source>
        <dbReference type="ARBA" id="ARBA00001633"/>
    </source>
</evidence>
<keyword evidence="5 8" id="KW-0822">Tryptophan biosynthesis</keyword>
<accession>A0A4R4DYC7</accession>
<dbReference type="NCBIfam" id="NF001377">
    <property type="entry name" value="PRK00278.2-4"/>
    <property type="match status" value="1"/>
</dbReference>
<keyword evidence="7 8" id="KW-0456">Lyase</keyword>
<dbReference type="PANTHER" id="PTHR22854">
    <property type="entry name" value="TRYPTOPHAN BIOSYNTHESIS PROTEIN"/>
    <property type="match status" value="1"/>
</dbReference>
<proteinExistence type="inferred from homology"/>
<dbReference type="EC" id="4.1.1.48" evidence="8"/>
<evidence type="ECO:0000256" key="2">
    <source>
        <dbReference type="ARBA" id="ARBA00004696"/>
    </source>
</evidence>
<evidence type="ECO:0000256" key="6">
    <source>
        <dbReference type="ARBA" id="ARBA00023141"/>
    </source>
</evidence>
<comment type="caution">
    <text evidence="10">The sequence shown here is derived from an EMBL/GenBank/DDBJ whole genome shotgun (WGS) entry which is preliminary data.</text>
</comment>
<evidence type="ECO:0000313" key="11">
    <source>
        <dbReference type="Proteomes" id="UP000295164"/>
    </source>
</evidence>
<comment type="catalytic activity">
    <reaction evidence="1 8">
        <text>1-(2-carboxyphenylamino)-1-deoxy-D-ribulose 5-phosphate + H(+) = (1S,2R)-1-C-(indol-3-yl)glycerol 3-phosphate + CO2 + H2O</text>
        <dbReference type="Rhea" id="RHEA:23476"/>
        <dbReference type="ChEBI" id="CHEBI:15377"/>
        <dbReference type="ChEBI" id="CHEBI:15378"/>
        <dbReference type="ChEBI" id="CHEBI:16526"/>
        <dbReference type="ChEBI" id="CHEBI:58613"/>
        <dbReference type="ChEBI" id="CHEBI:58866"/>
        <dbReference type="EC" id="4.1.1.48"/>
    </reaction>
</comment>
<dbReference type="FunFam" id="3.20.20.70:FF:000024">
    <property type="entry name" value="Indole-3-glycerol phosphate synthase"/>
    <property type="match status" value="1"/>
</dbReference>
<organism evidence="10 11">
    <name type="scientific">Flaviaesturariibacter aridisoli</name>
    <dbReference type="NCBI Taxonomy" id="2545761"/>
    <lineage>
        <taxon>Bacteria</taxon>
        <taxon>Pseudomonadati</taxon>
        <taxon>Bacteroidota</taxon>
        <taxon>Chitinophagia</taxon>
        <taxon>Chitinophagales</taxon>
        <taxon>Chitinophagaceae</taxon>
        <taxon>Flaviaestuariibacter</taxon>
    </lineage>
</organism>
<keyword evidence="6 8" id="KW-0057">Aromatic amino acid biosynthesis</keyword>
<dbReference type="InterPro" id="IPR011060">
    <property type="entry name" value="RibuloseP-bd_barrel"/>
</dbReference>
<dbReference type="PANTHER" id="PTHR22854:SF2">
    <property type="entry name" value="INDOLE-3-GLYCEROL-PHOSPHATE SYNTHASE"/>
    <property type="match status" value="1"/>
</dbReference>
<keyword evidence="11" id="KW-1185">Reference proteome</keyword>